<comment type="caution">
    <text evidence="1">The sequence shown here is derived from an EMBL/GenBank/DDBJ whole genome shotgun (WGS) entry which is preliminary data.</text>
</comment>
<protein>
    <submittedName>
        <fullName evidence="1">Uncharacterized protein</fullName>
    </submittedName>
</protein>
<name>A0A8S0UGZ0_OLEEU</name>
<reference evidence="1 2" key="1">
    <citation type="submission" date="2019-12" db="EMBL/GenBank/DDBJ databases">
        <authorList>
            <person name="Alioto T."/>
            <person name="Alioto T."/>
            <person name="Gomez Garrido J."/>
        </authorList>
    </citation>
    <scope>NUCLEOTIDE SEQUENCE [LARGE SCALE GENOMIC DNA]</scope>
</reference>
<evidence type="ECO:0000313" key="2">
    <source>
        <dbReference type="Proteomes" id="UP000594638"/>
    </source>
</evidence>
<sequence length="157" mass="16356">MQKSRKFESNANEGSRVTAAFIVKDEKPFESFVSTGENLGSIGSSLLFEAPKVVETANKGLYVNLLVEVGRGLAFTVLLVGKEGLGLESRGEVGEVCLGLAGWNFGFGCRFDGGGDDGGAWFWFDDDGSGGSCSDGDAWVDFLLGIVGVGVVGEGGE</sequence>
<dbReference type="Gramene" id="OE9A006600T1">
    <property type="protein sequence ID" value="OE9A006600C1"/>
    <property type="gene ID" value="OE9A006600"/>
</dbReference>
<dbReference type="EMBL" id="CACTIH010007669">
    <property type="protein sequence ID" value="CAA3017041.1"/>
    <property type="molecule type" value="Genomic_DNA"/>
</dbReference>
<proteinExistence type="predicted"/>
<evidence type="ECO:0000313" key="1">
    <source>
        <dbReference type="EMBL" id="CAA3017041.1"/>
    </source>
</evidence>
<keyword evidence="2" id="KW-1185">Reference proteome</keyword>
<dbReference type="AlphaFoldDB" id="A0A8S0UGZ0"/>
<gene>
    <name evidence="1" type="ORF">OLEA9_A006600</name>
</gene>
<accession>A0A8S0UGZ0</accession>
<organism evidence="1 2">
    <name type="scientific">Olea europaea subsp. europaea</name>
    <dbReference type="NCBI Taxonomy" id="158383"/>
    <lineage>
        <taxon>Eukaryota</taxon>
        <taxon>Viridiplantae</taxon>
        <taxon>Streptophyta</taxon>
        <taxon>Embryophyta</taxon>
        <taxon>Tracheophyta</taxon>
        <taxon>Spermatophyta</taxon>
        <taxon>Magnoliopsida</taxon>
        <taxon>eudicotyledons</taxon>
        <taxon>Gunneridae</taxon>
        <taxon>Pentapetalae</taxon>
        <taxon>asterids</taxon>
        <taxon>lamiids</taxon>
        <taxon>Lamiales</taxon>
        <taxon>Oleaceae</taxon>
        <taxon>Oleeae</taxon>
        <taxon>Olea</taxon>
    </lineage>
</organism>
<dbReference type="Proteomes" id="UP000594638">
    <property type="component" value="Unassembled WGS sequence"/>
</dbReference>